<dbReference type="PROSITE" id="PS50893">
    <property type="entry name" value="ABC_TRANSPORTER_2"/>
    <property type="match status" value="1"/>
</dbReference>
<comment type="caution">
    <text evidence="4">The sequence shown here is derived from an EMBL/GenBank/DDBJ whole genome shotgun (WGS) entry which is preliminary data.</text>
</comment>
<evidence type="ECO:0000256" key="1">
    <source>
        <dbReference type="ARBA" id="ARBA00022448"/>
    </source>
</evidence>
<keyword evidence="4" id="KW-0067">ATP-binding</keyword>
<dbReference type="Pfam" id="PF00005">
    <property type="entry name" value="ABC_tran"/>
    <property type="match status" value="1"/>
</dbReference>
<accession>T1DD06</accession>
<dbReference type="InterPro" id="IPR027417">
    <property type="entry name" value="P-loop_NTPase"/>
</dbReference>
<proteinExistence type="predicted"/>
<name>T1DD06_9ZZZZ</name>
<dbReference type="GO" id="GO:0016887">
    <property type="term" value="F:ATP hydrolysis activity"/>
    <property type="evidence" value="ECO:0007669"/>
    <property type="project" value="InterPro"/>
</dbReference>
<keyword evidence="4" id="KW-0547">Nucleotide-binding</keyword>
<dbReference type="InterPro" id="IPR017871">
    <property type="entry name" value="ABC_transporter-like_CS"/>
</dbReference>
<gene>
    <name evidence="4" type="ORF">B1A_01400</name>
</gene>
<keyword evidence="4" id="KW-0132">Cell division</keyword>
<feature type="region of interest" description="Disordered" evidence="2">
    <location>
        <begin position="1"/>
        <end position="22"/>
    </location>
</feature>
<dbReference type="PANTHER" id="PTHR42781">
    <property type="entry name" value="SPERMIDINE/PUTRESCINE IMPORT ATP-BINDING PROTEIN POTA"/>
    <property type="match status" value="1"/>
</dbReference>
<dbReference type="InterPro" id="IPR003439">
    <property type="entry name" value="ABC_transporter-like_ATP-bd"/>
</dbReference>
<evidence type="ECO:0000259" key="3">
    <source>
        <dbReference type="PROSITE" id="PS50893"/>
    </source>
</evidence>
<dbReference type="SUPFAM" id="SSF52540">
    <property type="entry name" value="P-loop containing nucleoside triphosphate hydrolases"/>
    <property type="match status" value="1"/>
</dbReference>
<protein>
    <submittedName>
        <fullName evidence="4">Cell division ATP-binding protein FtsE</fullName>
    </submittedName>
</protein>
<dbReference type="Gene3D" id="3.40.50.300">
    <property type="entry name" value="P-loop containing nucleotide triphosphate hydrolases"/>
    <property type="match status" value="1"/>
</dbReference>
<dbReference type="InterPro" id="IPR050093">
    <property type="entry name" value="ABC_SmlMolc_Importer"/>
</dbReference>
<feature type="domain" description="ABC transporter" evidence="3">
    <location>
        <begin position="30"/>
        <end position="185"/>
    </location>
</feature>
<dbReference type="AlphaFoldDB" id="T1DD06"/>
<reference evidence="4" key="1">
    <citation type="submission" date="2013-08" db="EMBL/GenBank/DDBJ databases">
        <authorList>
            <person name="Mendez C."/>
            <person name="Richter M."/>
            <person name="Ferrer M."/>
            <person name="Sanchez J."/>
        </authorList>
    </citation>
    <scope>NUCLEOTIDE SEQUENCE</scope>
</reference>
<sequence>MSISISPAPNRTETAPTGVGQPVRHEPPIIVFEKVTKAYPNGVLAVQDVSFTVRPRDFVFVVGPSGAGKSTVIRLLIREETADKGHVLVEGQDLARIRHRHLPRLRRKMGIVFQDFKLLPNLTVAQNVAFAIQVTDPGRSHIKEKVGEALYIVGLEDKLNNFPNELSGGEQQRVAIARALVHRPR</sequence>
<dbReference type="EMBL" id="AUZX01001065">
    <property type="protein sequence ID" value="EQD79950.1"/>
    <property type="molecule type" value="Genomic_DNA"/>
</dbReference>
<dbReference type="GO" id="GO:0051301">
    <property type="term" value="P:cell division"/>
    <property type="evidence" value="ECO:0007669"/>
    <property type="project" value="UniProtKB-KW"/>
</dbReference>
<dbReference type="GO" id="GO:0005524">
    <property type="term" value="F:ATP binding"/>
    <property type="evidence" value="ECO:0007669"/>
    <property type="project" value="UniProtKB-KW"/>
</dbReference>
<feature type="compositionally biased region" description="Polar residues" evidence="2">
    <location>
        <begin position="1"/>
        <end position="15"/>
    </location>
</feature>
<evidence type="ECO:0000313" key="4">
    <source>
        <dbReference type="EMBL" id="EQD79950.1"/>
    </source>
</evidence>
<evidence type="ECO:0000256" key="2">
    <source>
        <dbReference type="SAM" id="MobiDB-lite"/>
    </source>
</evidence>
<organism evidence="4">
    <name type="scientific">mine drainage metagenome</name>
    <dbReference type="NCBI Taxonomy" id="410659"/>
    <lineage>
        <taxon>unclassified sequences</taxon>
        <taxon>metagenomes</taxon>
        <taxon>ecological metagenomes</taxon>
    </lineage>
</organism>
<reference evidence="4" key="2">
    <citation type="journal article" date="2014" name="ISME J.">
        <title>Microbial stratification in low pH oxic and suboxic macroscopic growths along an acid mine drainage.</title>
        <authorList>
            <person name="Mendez-Garcia C."/>
            <person name="Mesa V."/>
            <person name="Sprenger R.R."/>
            <person name="Richter M."/>
            <person name="Diez M.S."/>
            <person name="Solano J."/>
            <person name="Bargiela R."/>
            <person name="Golyshina O.V."/>
            <person name="Manteca A."/>
            <person name="Ramos J.L."/>
            <person name="Gallego J.R."/>
            <person name="Llorente I."/>
            <person name="Martins Dos Santos V.A."/>
            <person name="Jensen O.N."/>
            <person name="Pelaez A.I."/>
            <person name="Sanchez J."/>
            <person name="Ferrer M."/>
        </authorList>
    </citation>
    <scope>NUCLEOTIDE SEQUENCE</scope>
</reference>
<keyword evidence="1" id="KW-0813">Transport</keyword>
<dbReference type="PROSITE" id="PS00211">
    <property type="entry name" value="ABC_TRANSPORTER_1"/>
    <property type="match status" value="1"/>
</dbReference>
<keyword evidence="4" id="KW-0131">Cell cycle</keyword>
<feature type="non-terminal residue" evidence="4">
    <location>
        <position position="185"/>
    </location>
</feature>
<dbReference type="PANTHER" id="PTHR42781:SF4">
    <property type="entry name" value="SPERMIDINE_PUTRESCINE IMPORT ATP-BINDING PROTEIN POTA"/>
    <property type="match status" value="1"/>
</dbReference>